<protein>
    <recommendedName>
        <fullName evidence="3">Solute-binding protein family 3/N-terminal domain-containing protein</fullName>
    </recommendedName>
</protein>
<evidence type="ECO:0008006" key="3">
    <source>
        <dbReference type="Google" id="ProtNLM"/>
    </source>
</evidence>
<dbReference type="EMBL" id="POSP01000004">
    <property type="protein sequence ID" value="PND36278.1"/>
    <property type="molecule type" value="Genomic_DNA"/>
</dbReference>
<organism evidence="1 2">
    <name type="scientific">Kinneretia aquatilis</name>
    <dbReference type="NCBI Taxonomy" id="2070761"/>
    <lineage>
        <taxon>Bacteria</taxon>
        <taxon>Pseudomonadati</taxon>
        <taxon>Pseudomonadota</taxon>
        <taxon>Betaproteobacteria</taxon>
        <taxon>Burkholderiales</taxon>
        <taxon>Sphaerotilaceae</taxon>
        <taxon>Roseateles</taxon>
    </lineage>
</organism>
<evidence type="ECO:0000313" key="1">
    <source>
        <dbReference type="EMBL" id="PND36278.1"/>
    </source>
</evidence>
<keyword evidence="2" id="KW-1185">Reference proteome</keyword>
<comment type="caution">
    <text evidence="1">The sequence shown here is derived from an EMBL/GenBank/DDBJ whole genome shotgun (WGS) entry which is preliminary data.</text>
</comment>
<evidence type="ECO:0000313" key="2">
    <source>
        <dbReference type="Proteomes" id="UP000235916"/>
    </source>
</evidence>
<name>A0A2N8KS30_9BURK</name>
<dbReference type="Gene3D" id="3.40.190.10">
    <property type="entry name" value="Periplasmic binding protein-like II"/>
    <property type="match status" value="2"/>
</dbReference>
<dbReference type="RefSeq" id="WP_102770051.1">
    <property type="nucleotide sequence ID" value="NZ_POSP01000004.1"/>
</dbReference>
<reference evidence="1 2" key="1">
    <citation type="submission" date="2018-01" db="EMBL/GenBank/DDBJ databases">
        <title>Draft genome sequence of Paucibacter aquatile CR182 isolated from freshwater of the Nakdong River.</title>
        <authorList>
            <person name="Choi A."/>
            <person name="Chung E.J."/>
        </authorList>
    </citation>
    <scope>NUCLEOTIDE SEQUENCE [LARGE SCALE GENOMIC DNA]</scope>
    <source>
        <strain evidence="1 2">CR182</strain>
    </source>
</reference>
<dbReference type="SUPFAM" id="SSF53850">
    <property type="entry name" value="Periplasmic binding protein-like II"/>
    <property type="match status" value="1"/>
</dbReference>
<gene>
    <name evidence="1" type="ORF">C1O66_21470</name>
</gene>
<dbReference type="Proteomes" id="UP000235916">
    <property type="component" value="Unassembled WGS sequence"/>
</dbReference>
<dbReference type="AlphaFoldDB" id="A0A2N8KS30"/>
<sequence>MALALAALPGAAAAQAGCSRELVVPVAPIGLSVTVTGEEVAGVYPEVLRSSLAREGCPLKFSVVPRARQELMFETGRADLLVPATRTPKRDESGVFVPMVSSRAMVISMMHAERAPLRNLADLQARREIRVVLVRGFDYGESYQALIKELDQQGRLLLAVDAVSVARMLGNGMAEATVMAPSILVGAMLGDARVRPLLEQLRYEPMDELPWGESGVYVSKTALSEADRQSLLALLERAAKSGQIWREFVKHYPPGSLTGSVRPR</sequence>
<accession>A0A2N8KS30</accession>
<proteinExistence type="predicted"/>
<dbReference type="OrthoDB" id="8592924at2"/>